<accession>A0A0L0S7A2</accession>
<organism evidence="3 4">
    <name type="scientific">Allomyces macrogynus (strain ATCC 38327)</name>
    <name type="common">Allomyces javanicus var. macrogynus</name>
    <dbReference type="NCBI Taxonomy" id="578462"/>
    <lineage>
        <taxon>Eukaryota</taxon>
        <taxon>Fungi</taxon>
        <taxon>Fungi incertae sedis</taxon>
        <taxon>Blastocladiomycota</taxon>
        <taxon>Blastocladiomycetes</taxon>
        <taxon>Blastocladiales</taxon>
        <taxon>Blastocladiaceae</taxon>
        <taxon>Allomyces</taxon>
    </lineage>
</organism>
<feature type="transmembrane region" description="Helical" evidence="2">
    <location>
        <begin position="84"/>
        <end position="107"/>
    </location>
</feature>
<proteinExistence type="predicted"/>
<dbReference type="EMBL" id="GG745333">
    <property type="protein sequence ID" value="KNE58453.1"/>
    <property type="molecule type" value="Genomic_DNA"/>
</dbReference>
<keyword evidence="2" id="KW-1133">Transmembrane helix</keyword>
<feature type="transmembrane region" description="Helical" evidence="2">
    <location>
        <begin position="15"/>
        <end position="40"/>
    </location>
</feature>
<evidence type="ECO:0000256" key="2">
    <source>
        <dbReference type="SAM" id="Phobius"/>
    </source>
</evidence>
<reference evidence="4" key="2">
    <citation type="submission" date="2009-11" db="EMBL/GenBank/DDBJ databases">
        <title>The Genome Sequence of Allomyces macrogynus strain ATCC 38327.</title>
        <authorList>
            <consortium name="The Broad Institute Genome Sequencing Platform"/>
            <person name="Russ C."/>
            <person name="Cuomo C."/>
            <person name="Shea T."/>
            <person name="Young S.K."/>
            <person name="Zeng Q."/>
            <person name="Koehrsen M."/>
            <person name="Haas B."/>
            <person name="Borodovsky M."/>
            <person name="Guigo R."/>
            <person name="Alvarado L."/>
            <person name="Berlin A."/>
            <person name="Borenstein D."/>
            <person name="Chen Z."/>
            <person name="Engels R."/>
            <person name="Freedman E."/>
            <person name="Gellesch M."/>
            <person name="Goldberg J."/>
            <person name="Griggs A."/>
            <person name="Gujja S."/>
            <person name="Heiman D."/>
            <person name="Hepburn T."/>
            <person name="Howarth C."/>
            <person name="Jen D."/>
            <person name="Larson L."/>
            <person name="Lewis B."/>
            <person name="Mehta T."/>
            <person name="Park D."/>
            <person name="Pearson M."/>
            <person name="Roberts A."/>
            <person name="Saif S."/>
            <person name="Shenoy N."/>
            <person name="Sisk P."/>
            <person name="Stolte C."/>
            <person name="Sykes S."/>
            <person name="Walk T."/>
            <person name="White J."/>
            <person name="Yandava C."/>
            <person name="Burger G."/>
            <person name="Gray M.W."/>
            <person name="Holland P.W.H."/>
            <person name="King N."/>
            <person name="Lang F.B.F."/>
            <person name="Roger A.J."/>
            <person name="Ruiz-Trillo I."/>
            <person name="Lander E."/>
            <person name="Nusbaum C."/>
        </authorList>
    </citation>
    <scope>NUCLEOTIDE SEQUENCE [LARGE SCALE GENOMIC DNA]</scope>
    <source>
        <strain evidence="4">ATCC 38327</strain>
    </source>
</reference>
<feature type="transmembrane region" description="Helical" evidence="2">
    <location>
        <begin position="168"/>
        <end position="192"/>
    </location>
</feature>
<keyword evidence="4" id="KW-1185">Reference proteome</keyword>
<keyword evidence="2" id="KW-0812">Transmembrane</keyword>
<dbReference type="AlphaFoldDB" id="A0A0L0S7A2"/>
<dbReference type="VEuPathDB" id="FungiDB:AMAG_04024"/>
<evidence type="ECO:0000313" key="4">
    <source>
        <dbReference type="Proteomes" id="UP000054350"/>
    </source>
</evidence>
<evidence type="ECO:0000256" key="1">
    <source>
        <dbReference type="SAM" id="MobiDB-lite"/>
    </source>
</evidence>
<evidence type="ECO:0000313" key="3">
    <source>
        <dbReference type="EMBL" id="KNE58453.1"/>
    </source>
</evidence>
<feature type="transmembrane region" description="Helical" evidence="2">
    <location>
        <begin position="119"/>
        <end position="141"/>
    </location>
</feature>
<evidence type="ECO:0008006" key="5">
    <source>
        <dbReference type="Google" id="ProtNLM"/>
    </source>
</evidence>
<feature type="region of interest" description="Disordered" evidence="1">
    <location>
        <begin position="324"/>
        <end position="378"/>
    </location>
</feature>
<feature type="transmembrane region" description="Helical" evidence="2">
    <location>
        <begin position="47"/>
        <end position="72"/>
    </location>
</feature>
<feature type="transmembrane region" description="Helical" evidence="2">
    <location>
        <begin position="258"/>
        <end position="279"/>
    </location>
</feature>
<feature type="transmembrane region" description="Helical" evidence="2">
    <location>
        <begin position="291"/>
        <end position="312"/>
    </location>
</feature>
<name>A0A0L0S7A2_ALLM3</name>
<dbReference type="OrthoDB" id="5563691at2759"/>
<gene>
    <name evidence="3" type="ORF">AMAG_04024</name>
</gene>
<reference evidence="3 4" key="1">
    <citation type="submission" date="2009-11" db="EMBL/GenBank/DDBJ databases">
        <title>Annotation of Allomyces macrogynus ATCC 38327.</title>
        <authorList>
            <consortium name="The Broad Institute Genome Sequencing Platform"/>
            <person name="Russ C."/>
            <person name="Cuomo C."/>
            <person name="Burger G."/>
            <person name="Gray M.W."/>
            <person name="Holland P.W.H."/>
            <person name="King N."/>
            <person name="Lang F.B.F."/>
            <person name="Roger A.J."/>
            <person name="Ruiz-Trillo I."/>
            <person name="Young S.K."/>
            <person name="Zeng Q."/>
            <person name="Gargeya S."/>
            <person name="Fitzgerald M."/>
            <person name="Haas B."/>
            <person name="Abouelleil A."/>
            <person name="Alvarado L."/>
            <person name="Arachchi H.M."/>
            <person name="Berlin A."/>
            <person name="Chapman S.B."/>
            <person name="Gearin G."/>
            <person name="Goldberg J."/>
            <person name="Griggs A."/>
            <person name="Gujja S."/>
            <person name="Hansen M."/>
            <person name="Heiman D."/>
            <person name="Howarth C."/>
            <person name="Larimer J."/>
            <person name="Lui A."/>
            <person name="MacDonald P.J.P."/>
            <person name="McCowen C."/>
            <person name="Montmayeur A."/>
            <person name="Murphy C."/>
            <person name="Neiman D."/>
            <person name="Pearson M."/>
            <person name="Priest M."/>
            <person name="Roberts A."/>
            <person name="Saif S."/>
            <person name="Shea T."/>
            <person name="Sisk P."/>
            <person name="Stolte C."/>
            <person name="Sykes S."/>
            <person name="Wortman J."/>
            <person name="Nusbaum C."/>
            <person name="Birren B."/>
        </authorList>
    </citation>
    <scope>NUCLEOTIDE SEQUENCE [LARGE SCALE GENOMIC DNA]</scope>
    <source>
        <strain evidence="3 4">ATCC 38327</strain>
    </source>
</reference>
<dbReference type="Proteomes" id="UP000054350">
    <property type="component" value="Unassembled WGS sequence"/>
</dbReference>
<keyword evidence="2" id="KW-0472">Membrane</keyword>
<feature type="compositionally biased region" description="Gly residues" evidence="1">
    <location>
        <begin position="326"/>
        <end position="355"/>
    </location>
</feature>
<protein>
    <recommendedName>
        <fullName evidence="5">G-protein coupled receptors family 1 profile domain-containing protein</fullName>
    </recommendedName>
</protein>
<sequence>MGIQFDPTDPTSQLVVAFLVLHVLGIILLWLSIASIVNALRRSRTRFWLASLIGCLCLGPAEPIEICFGLFYLSSYTLFAWTRWHSFIGDLSVRLGLAILFACRFYRLKIIGPIKIQRYFVPVTAVVWFMLLFSLACVAHVRALEVELLRTNTAPPGLSTARHLESSVTFAAFLFTNFSTLAIDAAFAAIILNNAQSMQHSMPSRASSVRSSVVAADGTVESTPTMRTARTVSGKKMLTAPDELTAVQRRRRRFQVRVLASLAPAMLIQIIYLVTLFYALTEGDFGGPGMYTNITLCRFAATLEAFTLYYVSIPMTKHLVKRQSASGGGGAGAGTRGSSRGGAGSQVESSGGGGVRSRASSTAPTDASRRELVKPESAAVAGGVTATARVAA</sequence>